<proteinExistence type="predicted"/>
<evidence type="ECO:0000259" key="1">
    <source>
        <dbReference type="SMART" id="SM00382"/>
    </source>
</evidence>
<gene>
    <name evidence="2" type="ORF">NO1_0008</name>
</gene>
<keyword evidence="3" id="KW-1185">Reference proteome</keyword>
<dbReference type="InterPro" id="IPR027417">
    <property type="entry name" value="P-loop_NTPase"/>
</dbReference>
<dbReference type="SUPFAM" id="SSF52540">
    <property type="entry name" value="P-loop containing nucleoside triphosphate hydrolases"/>
    <property type="match status" value="1"/>
</dbReference>
<reference evidence="2 3" key="1">
    <citation type="journal article" date="2019" name="ISME J.">
        <title>Genome analyses of uncultured TG2/ZB3 bacteria in 'Margulisbacteria' specifically attached to ectosymbiotic spirochetes of protists in the termite gut.</title>
        <authorList>
            <person name="Utami Y.D."/>
            <person name="Kuwahara H."/>
            <person name="Igai K."/>
            <person name="Murakami T."/>
            <person name="Sugaya K."/>
            <person name="Morikawa T."/>
            <person name="Nagura Y."/>
            <person name="Yuki M."/>
            <person name="Deevong P."/>
            <person name="Inoue T."/>
            <person name="Kihara K."/>
            <person name="Lo N."/>
            <person name="Yamada A."/>
            <person name="Ohkuma M."/>
            <person name="Hongoh Y."/>
        </authorList>
    </citation>
    <scope>NUCLEOTIDE SEQUENCE [LARGE SCALE GENOMIC DNA]</scope>
    <source>
        <strain evidence="2">NkOx7-01</strain>
    </source>
</reference>
<feature type="domain" description="AAA+ ATPase" evidence="1">
    <location>
        <begin position="14"/>
        <end position="136"/>
    </location>
</feature>
<dbReference type="InterPro" id="IPR003593">
    <property type="entry name" value="AAA+_ATPase"/>
</dbReference>
<evidence type="ECO:0000313" key="3">
    <source>
        <dbReference type="Proteomes" id="UP000269352"/>
    </source>
</evidence>
<dbReference type="Proteomes" id="UP000269352">
    <property type="component" value="Unassembled WGS sequence"/>
</dbReference>
<organism evidence="2 3">
    <name type="scientific">Termititenax aidoneus</name>
    <dbReference type="NCBI Taxonomy" id="2218524"/>
    <lineage>
        <taxon>Bacteria</taxon>
        <taxon>Bacillati</taxon>
        <taxon>Candidatus Margulisiibacteriota</taxon>
        <taxon>Candidatus Termititenacia</taxon>
        <taxon>Candidatus Termititenacales</taxon>
        <taxon>Candidatus Termititenacaceae</taxon>
        <taxon>Candidatus Termititenax</taxon>
    </lineage>
</organism>
<dbReference type="AlphaFoldDB" id="A0A388T6Z5"/>
<dbReference type="Pfam" id="PF13635">
    <property type="entry name" value="DUF4143"/>
    <property type="match status" value="1"/>
</dbReference>
<dbReference type="PANTHER" id="PTHR43566">
    <property type="entry name" value="CONSERVED PROTEIN"/>
    <property type="match status" value="1"/>
</dbReference>
<dbReference type="Pfam" id="PF13173">
    <property type="entry name" value="AAA_14"/>
    <property type="match status" value="1"/>
</dbReference>
<name>A0A388T6Z5_TERA1</name>
<dbReference type="InterPro" id="IPR041682">
    <property type="entry name" value="AAA_14"/>
</dbReference>
<evidence type="ECO:0000313" key="2">
    <source>
        <dbReference type="EMBL" id="GBR72486.1"/>
    </source>
</evidence>
<dbReference type="PANTHER" id="PTHR43566:SF1">
    <property type="entry name" value="AAA+ ATPASE DOMAIN-CONTAINING PROTEIN"/>
    <property type="match status" value="1"/>
</dbReference>
<comment type="caution">
    <text evidence="2">The sequence shown here is derived from an EMBL/GenBank/DDBJ whole genome shotgun (WGS) entry which is preliminary data.</text>
</comment>
<dbReference type="Gene3D" id="3.40.50.300">
    <property type="entry name" value="P-loop containing nucleotide triphosphate hydrolases"/>
    <property type="match status" value="1"/>
</dbReference>
<dbReference type="SMART" id="SM00382">
    <property type="entry name" value="AAA"/>
    <property type="match status" value="1"/>
</dbReference>
<protein>
    <submittedName>
        <fullName evidence="2">AAA family ATPase</fullName>
    </submittedName>
</protein>
<sequence>MIQRMLILKQYLKPGKTLILLGPRRVGKTTLMNSFLQKSPKKILTYDGTSVDTQELFSTPSLEKLKQIVGQADILAIDEAQNIKNIGQSLKLINDHLPDTAVIATGSSAFEINGQVGEPLVGRKTTCYLFPFSVEEILNSQKTANPELTLKYLLDNLLVFGTYPDVINNADRKTRRFFLRELVDSLLLKDILAYQEVKSSQVLLDLLKLLAFQVGGEVSLSELGGNLGIDKKTVGRYLDLLEKTYIIFQLRGYSRNLRKEISKKAKYFFYDLGVRNAIINNFNNLNTRDDVGRLWENFCLAERMKARNYKQIYANQYFWRTWRGQEIDLLEEKDGKIFAYEMKWNSQKARNKPPTEWLAEYGESNFTVITPENVLDFLVKN</sequence>
<accession>A0A388T6Z5</accession>
<dbReference type="EMBL" id="BGZN01000001">
    <property type="protein sequence ID" value="GBR72486.1"/>
    <property type="molecule type" value="Genomic_DNA"/>
</dbReference>
<dbReference type="InterPro" id="IPR025420">
    <property type="entry name" value="DUF4143"/>
</dbReference>